<reference evidence="1 2" key="1">
    <citation type="submission" date="2018-11" db="EMBL/GenBank/DDBJ databases">
        <authorList>
            <consortium name="Pathogen Informatics"/>
        </authorList>
    </citation>
    <scope>NUCLEOTIDE SEQUENCE [LARGE SCALE GENOMIC DNA]</scope>
</reference>
<proteinExistence type="predicted"/>
<gene>
    <name evidence="1" type="ORF">WBA_LOCUS7963</name>
</gene>
<name>A0A3P7EDQ6_WUCBA</name>
<dbReference type="Gene3D" id="1.10.510.10">
    <property type="entry name" value="Transferase(Phosphotransferase) domain 1"/>
    <property type="match status" value="1"/>
</dbReference>
<protein>
    <submittedName>
        <fullName evidence="1">Uncharacterized protein</fullName>
    </submittedName>
</protein>
<dbReference type="AlphaFoldDB" id="A0A3P7EDQ6"/>
<evidence type="ECO:0000313" key="1">
    <source>
        <dbReference type="EMBL" id="VDM14577.1"/>
    </source>
</evidence>
<accession>A0A3P7EDQ6</accession>
<dbReference type="InParanoid" id="A0A3P7EDQ6"/>
<sequence>MTLLGKDLSKLRRESKTKSFSINTSLRVGLLTLSAIRELHEISVISSRK</sequence>
<dbReference type="OrthoDB" id="4062651at2759"/>
<keyword evidence="2" id="KW-1185">Reference proteome</keyword>
<evidence type="ECO:0000313" key="2">
    <source>
        <dbReference type="Proteomes" id="UP000270924"/>
    </source>
</evidence>
<dbReference type="EMBL" id="UYWW01006160">
    <property type="protein sequence ID" value="VDM14577.1"/>
    <property type="molecule type" value="Genomic_DNA"/>
</dbReference>
<organism evidence="1 2">
    <name type="scientific">Wuchereria bancrofti</name>
    <dbReference type="NCBI Taxonomy" id="6293"/>
    <lineage>
        <taxon>Eukaryota</taxon>
        <taxon>Metazoa</taxon>
        <taxon>Ecdysozoa</taxon>
        <taxon>Nematoda</taxon>
        <taxon>Chromadorea</taxon>
        <taxon>Rhabditida</taxon>
        <taxon>Spirurina</taxon>
        <taxon>Spiruromorpha</taxon>
        <taxon>Filarioidea</taxon>
        <taxon>Onchocercidae</taxon>
        <taxon>Wuchereria</taxon>
    </lineage>
</organism>
<dbReference type="Proteomes" id="UP000270924">
    <property type="component" value="Unassembled WGS sequence"/>
</dbReference>